<dbReference type="AlphaFoldDB" id="A0AAP2DZF3"/>
<sequence>MNETKTQQKEATSVLQMKGTCIEFFSAYQEMDIERMLNLCTSESIVYFEPLDQAGTGLVHALGKNIWTALMDCFPDLDNTVTSLEWIEAQHAVKCRVSIFGTQRKDFAGIPAHGLRFDSEHIFIFKFDDQSHVTELRVLWDHDKFVQQLTPAGL</sequence>
<dbReference type="Proteomes" id="UP001319080">
    <property type="component" value="Unassembled WGS sequence"/>
</dbReference>
<reference evidence="1 2" key="1">
    <citation type="submission" date="2021-05" db="EMBL/GenBank/DDBJ databases">
        <title>A Polyphasic approach of four new species of the genus Ohtaekwangia: Ohtaekwangia histidinii sp. nov., Ohtaekwangia cretensis sp. nov., Ohtaekwangia indiensis sp. nov., Ohtaekwangia reichenbachii sp. nov. from diverse environment.</title>
        <authorList>
            <person name="Octaviana S."/>
        </authorList>
    </citation>
    <scope>NUCLEOTIDE SEQUENCE [LARGE SCALE GENOMIC DNA]</scope>
    <source>
        <strain evidence="1 2">PWU5</strain>
    </source>
</reference>
<protein>
    <submittedName>
        <fullName evidence="1">Ester cyclase</fullName>
    </submittedName>
</protein>
<evidence type="ECO:0000313" key="1">
    <source>
        <dbReference type="EMBL" id="MBT1708619.1"/>
    </source>
</evidence>
<dbReference type="Pfam" id="PF07366">
    <property type="entry name" value="SnoaL"/>
    <property type="match status" value="1"/>
</dbReference>
<gene>
    <name evidence="1" type="ORF">KK062_10310</name>
</gene>
<organism evidence="1 2">
    <name type="scientific">Dawidia cretensis</name>
    <dbReference type="NCBI Taxonomy" id="2782350"/>
    <lineage>
        <taxon>Bacteria</taxon>
        <taxon>Pseudomonadati</taxon>
        <taxon>Bacteroidota</taxon>
        <taxon>Cytophagia</taxon>
        <taxon>Cytophagales</taxon>
        <taxon>Chryseotaleaceae</taxon>
        <taxon>Dawidia</taxon>
    </lineage>
</organism>
<dbReference type="Gene3D" id="3.10.450.50">
    <property type="match status" value="1"/>
</dbReference>
<dbReference type="SUPFAM" id="SSF54427">
    <property type="entry name" value="NTF2-like"/>
    <property type="match status" value="1"/>
</dbReference>
<proteinExistence type="predicted"/>
<dbReference type="GO" id="GO:0030638">
    <property type="term" value="P:polyketide metabolic process"/>
    <property type="evidence" value="ECO:0007669"/>
    <property type="project" value="InterPro"/>
</dbReference>
<comment type="caution">
    <text evidence="1">The sequence shown here is derived from an EMBL/GenBank/DDBJ whole genome shotgun (WGS) entry which is preliminary data.</text>
</comment>
<accession>A0AAP2DZF3</accession>
<dbReference type="InterPro" id="IPR009959">
    <property type="entry name" value="Cyclase_SnoaL-like"/>
</dbReference>
<dbReference type="RefSeq" id="WP_254084209.1">
    <property type="nucleotide sequence ID" value="NZ_JAHESE010000007.1"/>
</dbReference>
<name>A0AAP2DZF3_9BACT</name>
<dbReference type="InterPro" id="IPR032710">
    <property type="entry name" value="NTF2-like_dom_sf"/>
</dbReference>
<keyword evidence="2" id="KW-1185">Reference proteome</keyword>
<evidence type="ECO:0000313" key="2">
    <source>
        <dbReference type="Proteomes" id="UP001319080"/>
    </source>
</evidence>
<dbReference type="EMBL" id="JAHESE010000007">
    <property type="protein sequence ID" value="MBT1708619.1"/>
    <property type="molecule type" value="Genomic_DNA"/>
</dbReference>